<evidence type="ECO:0000313" key="1">
    <source>
        <dbReference type="EMBL" id="MDB9222459.1"/>
    </source>
</evidence>
<protein>
    <submittedName>
        <fullName evidence="1">Uncharacterized protein</fullName>
    </submittedName>
</protein>
<comment type="caution">
    <text evidence="1">The sequence shown here is derived from an EMBL/GenBank/DDBJ whole genome shotgun (WGS) entry which is preliminary data.</text>
</comment>
<dbReference type="Proteomes" id="UP001212263">
    <property type="component" value="Unassembled WGS sequence"/>
</dbReference>
<proteinExistence type="predicted"/>
<accession>A0AAW6FG07</accession>
<dbReference type="AlphaFoldDB" id="A0AAW6FG07"/>
<sequence>MKHLEVVRRHNRLLLYQGQAKEYYANYGERQQRDNPSHKWIETATGVVLHNCLFPLAINDAHYRYADKKAYYAPKQNSLIVFGKQAESQ</sequence>
<name>A0AAW6FG07_9BACT</name>
<evidence type="ECO:0000313" key="2">
    <source>
        <dbReference type="Proteomes" id="UP001212263"/>
    </source>
</evidence>
<dbReference type="EMBL" id="JAQMRD010000005">
    <property type="protein sequence ID" value="MDB9222459.1"/>
    <property type="molecule type" value="Genomic_DNA"/>
</dbReference>
<organism evidence="1 2">
    <name type="scientific">Odoribacter splanchnicus</name>
    <dbReference type="NCBI Taxonomy" id="28118"/>
    <lineage>
        <taxon>Bacteria</taxon>
        <taxon>Pseudomonadati</taxon>
        <taxon>Bacteroidota</taxon>
        <taxon>Bacteroidia</taxon>
        <taxon>Bacteroidales</taxon>
        <taxon>Odoribacteraceae</taxon>
        <taxon>Odoribacter</taxon>
    </lineage>
</organism>
<dbReference type="RefSeq" id="WP_272054805.1">
    <property type="nucleotide sequence ID" value="NZ_JAQMRB010000020.1"/>
</dbReference>
<reference evidence="1" key="1">
    <citation type="submission" date="2023-01" db="EMBL/GenBank/DDBJ databases">
        <title>Human gut microbiome strain richness.</title>
        <authorList>
            <person name="Chen-Liaw A."/>
        </authorList>
    </citation>
    <scope>NUCLEOTIDE SEQUENCE</scope>
    <source>
        <strain evidence="1">RTP21484st1_B7_RTP21484_190118</strain>
    </source>
</reference>
<gene>
    <name evidence="1" type="ORF">PN645_05485</name>
</gene>